<feature type="region of interest" description="Disordered" evidence="1">
    <location>
        <begin position="138"/>
        <end position="190"/>
    </location>
</feature>
<dbReference type="OrthoDB" id="5514961at2"/>
<evidence type="ECO:0000313" key="3">
    <source>
        <dbReference type="Proteomes" id="UP000268094"/>
    </source>
</evidence>
<keyword evidence="3" id="KW-1185">Reference proteome</keyword>
<sequence length="190" mass="20069">MSVRRQAVQALVLCVSLSCSSPRPVPAKLEEDPSIVFPAFFAQPAVFLGTEGTVYELDGETLRALSIATQDLLPPQDEPLPCGSRLESQQYRVIRQGDLFFIRIDEDPKACGRTHPALDSGASYAIHRDGRILRRGMDGAADATDPSDSGVNATPGEPGAASPGSLGEGPSPFLPSSWQDAGTQVPAPTP</sequence>
<dbReference type="RefSeq" id="WP_120543117.1">
    <property type="nucleotide sequence ID" value="NZ_RAVZ01000188.1"/>
</dbReference>
<reference evidence="3" key="1">
    <citation type="submission" date="2018-09" db="EMBL/GenBank/DDBJ databases">
        <authorList>
            <person name="Livingstone P.G."/>
            <person name="Whitworth D.E."/>
        </authorList>
    </citation>
    <scope>NUCLEOTIDE SEQUENCE [LARGE SCALE GENOMIC DNA]</scope>
    <source>
        <strain evidence="3">CA054A</strain>
    </source>
</reference>
<evidence type="ECO:0000256" key="1">
    <source>
        <dbReference type="SAM" id="MobiDB-lite"/>
    </source>
</evidence>
<name>A0A3A8II82_9BACT</name>
<organism evidence="2 3">
    <name type="scientific">Corallococcus terminator</name>
    <dbReference type="NCBI Taxonomy" id="2316733"/>
    <lineage>
        <taxon>Bacteria</taxon>
        <taxon>Pseudomonadati</taxon>
        <taxon>Myxococcota</taxon>
        <taxon>Myxococcia</taxon>
        <taxon>Myxococcales</taxon>
        <taxon>Cystobacterineae</taxon>
        <taxon>Myxococcaceae</taxon>
        <taxon>Corallococcus</taxon>
    </lineage>
</organism>
<evidence type="ECO:0008006" key="4">
    <source>
        <dbReference type="Google" id="ProtNLM"/>
    </source>
</evidence>
<dbReference type="AlphaFoldDB" id="A0A3A8II82"/>
<evidence type="ECO:0000313" key="2">
    <source>
        <dbReference type="EMBL" id="RKG82895.1"/>
    </source>
</evidence>
<protein>
    <recommendedName>
        <fullName evidence="4">Lipoprotein</fullName>
    </recommendedName>
</protein>
<dbReference type="PROSITE" id="PS51257">
    <property type="entry name" value="PROKAR_LIPOPROTEIN"/>
    <property type="match status" value="1"/>
</dbReference>
<comment type="caution">
    <text evidence="2">The sequence shown here is derived from an EMBL/GenBank/DDBJ whole genome shotgun (WGS) entry which is preliminary data.</text>
</comment>
<gene>
    <name evidence="2" type="ORF">D7V88_24780</name>
</gene>
<proteinExistence type="predicted"/>
<accession>A0A3A8II82</accession>
<dbReference type="EMBL" id="RAVZ01000188">
    <property type="protein sequence ID" value="RKG82895.1"/>
    <property type="molecule type" value="Genomic_DNA"/>
</dbReference>
<dbReference type="Proteomes" id="UP000268094">
    <property type="component" value="Unassembled WGS sequence"/>
</dbReference>